<organism evidence="1 2">
    <name type="scientific">Dendrolimus kikuchii</name>
    <dbReference type="NCBI Taxonomy" id="765133"/>
    <lineage>
        <taxon>Eukaryota</taxon>
        <taxon>Metazoa</taxon>
        <taxon>Ecdysozoa</taxon>
        <taxon>Arthropoda</taxon>
        <taxon>Hexapoda</taxon>
        <taxon>Insecta</taxon>
        <taxon>Pterygota</taxon>
        <taxon>Neoptera</taxon>
        <taxon>Endopterygota</taxon>
        <taxon>Lepidoptera</taxon>
        <taxon>Glossata</taxon>
        <taxon>Ditrysia</taxon>
        <taxon>Bombycoidea</taxon>
        <taxon>Lasiocampidae</taxon>
        <taxon>Dendrolimus</taxon>
    </lineage>
</organism>
<dbReference type="Proteomes" id="UP000824533">
    <property type="component" value="Linkage Group LG27"/>
</dbReference>
<keyword evidence="2" id="KW-1185">Reference proteome</keyword>
<gene>
    <name evidence="1" type="ORF">K1T71_014003</name>
</gene>
<dbReference type="EMBL" id="CM034413">
    <property type="protein sequence ID" value="KAJ0170632.1"/>
    <property type="molecule type" value="Genomic_DNA"/>
</dbReference>
<accession>A0ACC1CGR2</accession>
<comment type="caution">
    <text evidence="1">The sequence shown here is derived from an EMBL/GenBank/DDBJ whole genome shotgun (WGS) entry which is preliminary data.</text>
</comment>
<evidence type="ECO:0000313" key="1">
    <source>
        <dbReference type="EMBL" id="KAJ0170632.1"/>
    </source>
</evidence>
<name>A0ACC1CGR2_9NEOP</name>
<proteinExistence type="predicted"/>
<reference evidence="1 2" key="1">
    <citation type="journal article" date="2021" name="Front. Genet.">
        <title>Chromosome-Level Genome Assembly Reveals Significant Gene Expansion in the Toll and IMD Signaling Pathways of Dendrolimus kikuchii.</title>
        <authorList>
            <person name="Zhou J."/>
            <person name="Wu P."/>
            <person name="Xiong Z."/>
            <person name="Liu N."/>
            <person name="Zhao N."/>
            <person name="Ji M."/>
            <person name="Qiu Y."/>
            <person name="Yang B."/>
        </authorList>
    </citation>
    <scope>NUCLEOTIDE SEQUENCE [LARGE SCALE GENOMIC DNA]</scope>
    <source>
        <strain evidence="1">Ann1</strain>
    </source>
</reference>
<protein>
    <submittedName>
        <fullName evidence="1">Uncharacterized protein</fullName>
    </submittedName>
</protein>
<evidence type="ECO:0000313" key="2">
    <source>
        <dbReference type="Proteomes" id="UP000824533"/>
    </source>
</evidence>
<sequence>MPNVPIILTGDTLGERHKNLNSLVDDAFKSGLNLQELQSVQEHSPVDRLFKIDLASKLRDVDYLMKMLKDDDLLYVSRVLKSKWLLENEYQNIMNADNLEENLYPHMITTAVNKMKRWISVNLKDEDRCQQFYEYYSENNFDLAIRFLTHCDVSYVLNEIPKILEKLDPFYFKVFCEKSPQVAKIFFDSLSTNKELVNLYLKKKVHYYNSLKVILKADSNIFLDITEKYFDKHSFKRLSSSATRYIMRNCKDRFMKKTELYTAWLLDVETIAGCLTTAECKEVVVKLARADYLSRWFSYKEVEPLIKRLSEDERSAFKNKIFVKKDFGNRIQEWPYPKPSSPSKISKPFSIFDDDDPMGYFLDNYDEGGPELERCCLMLCSAPDRLYCRRNVKLRTALDQLFDEYRFFSFEKTLIDIRKKIALESSPQTRQYMMLVLVSKTGGRADSINTLLQLLAKHVNEPSHIRSTIVRSFVKRAFVWRLPQESWQLFLEFAAGLGLDGKPPETECHEGLHAVVLRSLLEHDCVASEILSAYITKFSTLKEYSLTVAERKTVSKVLPQLLVKRIVNETNTKKQAMLFDFLFKTYNEYKIPIDTSLVVPALSGLVNRDPTVAKSLILQLFQTKKMRRELFLENFMYVSTEASYINALRHNTEVLKIDKYVTRALENDLCKERFLRKLAIYFTEANGLAELYISTIRQTVLNEPNIKLARPLALLMESKNFDAYLKKLNEGSDKAVKRFVAALTANSHLARPKLGIDEIGWRDVAVKAIANRVLVCRKVDITRYLVNLIKSPRTAKLAIVLSQRTDSEVDIFVAVSKMRPNVALKCAIKHFHREPNTFKQAVWEVVKPILKQFDFEQKSNTYLSKMFWKIRKTPLNIRADYCLILLAAAKKNFKAKTARILSFIEMRLEKINDECIEDILSQFLQNEFTVEKVLKHDEKSEETCVYLRILIKFILLSKSAQIQSKRFERFAEPVLNILKIVRDGVVNKEHVSKYLKEILQTLRFNKVFFNETYVSCMPVFERVLSWLHTVLPIEMYFSVYVNINLNMLYFKTIRQCLTQKPEVFKDETRKIKEGIDIVGRTFGSYIAKEVDELKSRYFESIVELYGKVLTSYLYDLVVWDPLKEEIFAAVINGITECGTNSTQLLGVYLFKKRFVNNMNSEISKAIYNTFQNMDNKEIQYFLY</sequence>